<dbReference type="PROSITE" id="PS51257">
    <property type="entry name" value="PROKAR_LIPOPROTEIN"/>
    <property type="match status" value="1"/>
</dbReference>
<gene>
    <name evidence="5" type="primary">blc</name>
    <name evidence="5" type="ORF">PbB2_01644</name>
</gene>
<evidence type="ECO:0000259" key="4">
    <source>
        <dbReference type="Pfam" id="PF08212"/>
    </source>
</evidence>
<dbReference type="GO" id="GO:0008289">
    <property type="term" value="F:lipid binding"/>
    <property type="evidence" value="ECO:0007669"/>
    <property type="project" value="UniProtKB-UniRule"/>
</dbReference>
<dbReference type="InterPro" id="IPR012674">
    <property type="entry name" value="Calycin"/>
</dbReference>
<comment type="similarity">
    <text evidence="1 2">Belongs to the calycin superfamily. Lipocalin family.</text>
</comment>
<dbReference type="PANTHER" id="PTHR10612:SF34">
    <property type="entry name" value="APOLIPOPROTEIN D"/>
    <property type="match status" value="1"/>
</dbReference>
<dbReference type="Pfam" id="PF08212">
    <property type="entry name" value="Lipocalin_2"/>
    <property type="match status" value="1"/>
</dbReference>
<dbReference type="InterPro" id="IPR000566">
    <property type="entry name" value="Lipocln_cytosolic_FA-bd_dom"/>
</dbReference>
<comment type="subcellular location">
    <subcellularLocation>
        <location evidence="2">Cell outer membrane</location>
    </subcellularLocation>
</comment>
<dbReference type="Gene3D" id="2.40.128.20">
    <property type="match status" value="1"/>
</dbReference>
<dbReference type="GO" id="GO:0006950">
    <property type="term" value="P:response to stress"/>
    <property type="evidence" value="ECO:0007669"/>
    <property type="project" value="UniProtKB-ARBA"/>
</dbReference>
<keyword evidence="2" id="KW-0998">Cell outer membrane</keyword>
<keyword evidence="3" id="KW-0564">Palmitate</keyword>
<keyword evidence="2" id="KW-0446">Lipid-binding</keyword>
<comment type="caution">
    <text evidence="5">The sequence shown here is derived from an EMBL/GenBank/DDBJ whole genome shotgun (WGS) entry which is preliminary data.</text>
</comment>
<dbReference type="AlphaFoldDB" id="A0A2P2EAA0"/>
<dbReference type="SUPFAM" id="SSF50814">
    <property type="entry name" value="Lipocalins"/>
    <property type="match status" value="1"/>
</dbReference>
<sequence>MRPHFCALLLTASLALSACVAGTMGRAKDAPPPQTVAAVDLNRYAGTWYEIARYPNSFQKKCEGVTAQYALRPDGRVGVTNTCATGTKDGKPRSVQGVASVIAGSNNTKLAVNFAPIPLPKGDGNYWVLYLDPDYQTALVGSPNGSYLWLLARTKTISAEQRAALNAAAERNGFRTDLLKDTVQK</sequence>
<dbReference type="EMBL" id="BFBR01000004">
    <property type="protein sequence ID" value="GBF57973.1"/>
    <property type="molecule type" value="Genomic_DNA"/>
</dbReference>
<dbReference type="InterPro" id="IPR022272">
    <property type="entry name" value="Lipocalin_CS"/>
</dbReference>
<dbReference type="RefSeq" id="WP_108984829.1">
    <property type="nucleotide sequence ID" value="NZ_BFBR01000004.1"/>
</dbReference>
<proteinExistence type="inferred from homology"/>
<dbReference type="InterPro" id="IPR002446">
    <property type="entry name" value="Lipocalin_bac"/>
</dbReference>
<accession>A0A2P2EAA0</accession>
<dbReference type="PANTHER" id="PTHR10612">
    <property type="entry name" value="APOLIPOPROTEIN D"/>
    <property type="match status" value="1"/>
</dbReference>
<feature type="chain" id="PRO_5015024209" description="Outer membrane lipoprotein Blc" evidence="2">
    <location>
        <begin position="19"/>
        <end position="185"/>
    </location>
</feature>
<feature type="domain" description="Lipocalin/cytosolic fatty-acid binding" evidence="4">
    <location>
        <begin position="39"/>
        <end position="183"/>
    </location>
</feature>
<feature type="lipid moiety-binding region" description="S-diacylglycerol cysteine" evidence="3">
    <location>
        <position position="19"/>
    </location>
</feature>
<evidence type="ECO:0000256" key="3">
    <source>
        <dbReference type="PIRSR" id="PIRSR036893-52"/>
    </source>
</evidence>
<comment type="function">
    <text evidence="2">Involved in the storage or transport of lipids necessary for membrane maintenance under stressful conditions. Displays a binding preference for lysophospholipids.</text>
</comment>
<dbReference type="CDD" id="cd19438">
    <property type="entry name" value="lipocalin_Blc-like"/>
    <property type="match status" value="1"/>
</dbReference>
<comment type="subunit">
    <text evidence="2">Homodimer.</text>
</comment>
<keyword evidence="2 3" id="KW-0449">Lipoprotein</keyword>
<dbReference type="Proteomes" id="UP000245086">
    <property type="component" value="Unassembled WGS sequence"/>
</dbReference>
<protein>
    <recommendedName>
        <fullName evidence="2">Outer membrane lipoprotein Blc</fullName>
    </recommendedName>
</protein>
<keyword evidence="2" id="KW-0472">Membrane</keyword>
<dbReference type="PIRSF" id="PIRSF036893">
    <property type="entry name" value="Lipocalin_ApoD"/>
    <property type="match status" value="1"/>
</dbReference>
<name>A0A2P2EAA0_9PROT</name>
<organism evidence="5 6">
    <name type="scientific">Candidatus Phycosocius bacilliformis</name>
    <dbReference type="NCBI Taxonomy" id="1445552"/>
    <lineage>
        <taxon>Bacteria</taxon>
        <taxon>Pseudomonadati</taxon>
        <taxon>Pseudomonadota</taxon>
        <taxon>Alphaproteobacteria</taxon>
        <taxon>Caulobacterales</taxon>
        <taxon>Caulobacterales incertae sedis</taxon>
        <taxon>Candidatus Phycosocius</taxon>
    </lineage>
</organism>
<evidence type="ECO:0000256" key="2">
    <source>
        <dbReference type="PIRNR" id="PIRNR036893"/>
    </source>
</evidence>
<dbReference type="PRINTS" id="PR01171">
    <property type="entry name" value="BCTLIPOCALIN"/>
</dbReference>
<keyword evidence="6" id="KW-1185">Reference proteome</keyword>
<dbReference type="OrthoDB" id="594739at2"/>
<dbReference type="InterPro" id="IPR022271">
    <property type="entry name" value="Lipocalin_ApoD"/>
</dbReference>
<keyword evidence="2" id="KW-0732">Signal</keyword>
<reference evidence="5 6" key="1">
    <citation type="journal article" date="2018" name="Genome Announc.">
        <title>Draft Genome Sequence of "Candidatus Phycosocius bacilliformis," an Alphaproteobacterial Ectosymbiont of the Hydrocarbon-Producing Green Alga Botryococcus braunii.</title>
        <authorList>
            <person name="Tanabe Y."/>
            <person name="Yamaguchi H."/>
            <person name="Watanabe M.M."/>
        </authorList>
    </citation>
    <scope>NUCLEOTIDE SEQUENCE [LARGE SCALE GENOMIC DNA]</scope>
    <source>
        <strain evidence="5 6">BOTRYCO-2</strain>
    </source>
</reference>
<evidence type="ECO:0000256" key="1">
    <source>
        <dbReference type="ARBA" id="ARBA00006889"/>
    </source>
</evidence>
<dbReference type="InterPro" id="IPR047202">
    <property type="entry name" value="Lipocalin_Blc-like_dom"/>
</dbReference>
<feature type="signal peptide" evidence="2">
    <location>
        <begin position="1"/>
        <end position="18"/>
    </location>
</feature>
<dbReference type="GO" id="GO:0009279">
    <property type="term" value="C:cell outer membrane"/>
    <property type="evidence" value="ECO:0007669"/>
    <property type="project" value="UniProtKB-SubCell"/>
</dbReference>
<evidence type="ECO:0000313" key="6">
    <source>
        <dbReference type="Proteomes" id="UP000245086"/>
    </source>
</evidence>
<evidence type="ECO:0000313" key="5">
    <source>
        <dbReference type="EMBL" id="GBF57973.1"/>
    </source>
</evidence>
<dbReference type="PROSITE" id="PS00213">
    <property type="entry name" value="LIPOCALIN"/>
    <property type="match status" value="1"/>
</dbReference>